<keyword evidence="2" id="KW-1185">Reference proteome</keyword>
<protein>
    <submittedName>
        <fullName evidence="1">Uncharacterized protein</fullName>
    </submittedName>
</protein>
<dbReference type="EMBL" id="LGRX02005119">
    <property type="protein sequence ID" value="KAK3279130.1"/>
    <property type="molecule type" value="Genomic_DNA"/>
</dbReference>
<gene>
    <name evidence="1" type="ORF">CYMTET_12969</name>
</gene>
<accession>A0AAE0GJ17</accession>
<sequence>MGSYGPHFRELGSSSAPASCSTWTRIVANILDFNAALAGFGEAEKHPGRRRGQARLTEEEFAEDQSAIGDLTSITLDLKQHVKHTEHKKRAAFHKGSGEFIPFCGNRTCALMESRDWHCDCPNGGKVANSAKQFGIHSMSLTDYENNLYAE</sequence>
<proteinExistence type="predicted"/>
<reference evidence="1 2" key="1">
    <citation type="journal article" date="2015" name="Genome Biol. Evol.">
        <title>Comparative Genomics of a Bacterivorous Green Alga Reveals Evolutionary Causalities and Consequences of Phago-Mixotrophic Mode of Nutrition.</title>
        <authorList>
            <person name="Burns J.A."/>
            <person name="Paasch A."/>
            <person name="Narechania A."/>
            <person name="Kim E."/>
        </authorList>
    </citation>
    <scope>NUCLEOTIDE SEQUENCE [LARGE SCALE GENOMIC DNA]</scope>
    <source>
        <strain evidence="1 2">PLY_AMNH</strain>
    </source>
</reference>
<dbReference type="Proteomes" id="UP001190700">
    <property type="component" value="Unassembled WGS sequence"/>
</dbReference>
<evidence type="ECO:0000313" key="1">
    <source>
        <dbReference type="EMBL" id="KAK3279130.1"/>
    </source>
</evidence>
<organism evidence="1 2">
    <name type="scientific">Cymbomonas tetramitiformis</name>
    <dbReference type="NCBI Taxonomy" id="36881"/>
    <lineage>
        <taxon>Eukaryota</taxon>
        <taxon>Viridiplantae</taxon>
        <taxon>Chlorophyta</taxon>
        <taxon>Pyramimonadophyceae</taxon>
        <taxon>Pyramimonadales</taxon>
        <taxon>Pyramimonadaceae</taxon>
        <taxon>Cymbomonas</taxon>
    </lineage>
</organism>
<name>A0AAE0GJ17_9CHLO</name>
<dbReference type="AlphaFoldDB" id="A0AAE0GJ17"/>
<evidence type="ECO:0000313" key="2">
    <source>
        <dbReference type="Proteomes" id="UP001190700"/>
    </source>
</evidence>
<comment type="caution">
    <text evidence="1">The sequence shown here is derived from an EMBL/GenBank/DDBJ whole genome shotgun (WGS) entry which is preliminary data.</text>
</comment>